<proteinExistence type="predicted"/>
<evidence type="ECO:0000256" key="1">
    <source>
        <dbReference type="SAM" id="MobiDB-lite"/>
    </source>
</evidence>
<feature type="compositionally biased region" description="Basic and acidic residues" evidence="1">
    <location>
        <begin position="25"/>
        <end position="36"/>
    </location>
</feature>
<dbReference type="Proteomes" id="UP000046392">
    <property type="component" value="Unplaced"/>
</dbReference>
<evidence type="ECO:0000313" key="3">
    <source>
        <dbReference type="WBParaSite" id="SPAL_0001100000.1"/>
    </source>
</evidence>
<evidence type="ECO:0000313" key="2">
    <source>
        <dbReference type="Proteomes" id="UP000046392"/>
    </source>
</evidence>
<protein>
    <submittedName>
        <fullName evidence="3">Uncharacterized protein</fullName>
    </submittedName>
</protein>
<dbReference type="AlphaFoldDB" id="A0A0N5BZ04"/>
<keyword evidence="2" id="KW-1185">Reference proteome</keyword>
<dbReference type="WBParaSite" id="SPAL_0001100000.1">
    <property type="protein sequence ID" value="SPAL_0001100000.1"/>
    <property type="gene ID" value="SPAL_0001100000"/>
</dbReference>
<name>A0A0N5BZ04_STREA</name>
<sequence>MNGRPRRSKTVGPGLKMGRTVPTNRLRDDNGSVRERGRLGAGRKSRVNLLRRIAGYFEEMVEVVSDDLPLDSLESLEGKTIQLPPEKLELVNSIQAQIIKESLDSKLRYEMPALKELAPLINGGKEIIALENRISDAMELEASLNKRAEELALEERRNASEMNYLKGCREAMDNFIREEIHPALAAIERKKELLDAADKKLAEIAAMFEGFSKFKL</sequence>
<organism evidence="2 3">
    <name type="scientific">Strongyloides papillosus</name>
    <name type="common">Intestinal threadworm</name>
    <dbReference type="NCBI Taxonomy" id="174720"/>
    <lineage>
        <taxon>Eukaryota</taxon>
        <taxon>Metazoa</taxon>
        <taxon>Ecdysozoa</taxon>
        <taxon>Nematoda</taxon>
        <taxon>Chromadorea</taxon>
        <taxon>Rhabditida</taxon>
        <taxon>Tylenchina</taxon>
        <taxon>Panagrolaimomorpha</taxon>
        <taxon>Strongyloidoidea</taxon>
        <taxon>Strongyloididae</taxon>
        <taxon>Strongyloides</taxon>
    </lineage>
</organism>
<feature type="region of interest" description="Disordered" evidence="1">
    <location>
        <begin position="1"/>
        <end position="36"/>
    </location>
</feature>
<reference evidence="3" key="1">
    <citation type="submission" date="2017-02" db="UniProtKB">
        <authorList>
            <consortium name="WormBaseParasite"/>
        </authorList>
    </citation>
    <scope>IDENTIFICATION</scope>
</reference>
<accession>A0A0N5BZ04</accession>